<evidence type="ECO:0000313" key="1">
    <source>
        <dbReference type="EMBL" id="QJA53018.1"/>
    </source>
</evidence>
<gene>
    <name evidence="1" type="ORF">TM448A03150_0003</name>
</gene>
<sequence>MRRRYYSTPAYREPSKKEQVAAVEEAALRTSRQLALASEILRSERGEYMVVRQLEVAFAMSATSAARAETEVANFTGAGAPQPLPSDIVIFQDAVGSWI</sequence>
<dbReference type="AlphaFoldDB" id="A0A6H1ZZT1"/>
<dbReference type="EMBL" id="MT144387">
    <property type="protein sequence ID" value="QJA53018.1"/>
    <property type="molecule type" value="Genomic_DNA"/>
</dbReference>
<name>A0A6H1ZZT1_9ZZZZ</name>
<protein>
    <submittedName>
        <fullName evidence="1">Uncharacterized protein</fullName>
    </submittedName>
</protein>
<organism evidence="1">
    <name type="scientific">viral metagenome</name>
    <dbReference type="NCBI Taxonomy" id="1070528"/>
    <lineage>
        <taxon>unclassified sequences</taxon>
        <taxon>metagenomes</taxon>
        <taxon>organismal metagenomes</taxon>
    </lineage>
</organism>
<proteinExistence type="predicted"/>
<accession>A0A6H1ZZT1</accession>
<reference evidence="1" key="1">
    <citation type="submission" date="2020-03" db="EMBL/GenBank/DDBJ databases">
        <title>The deep terrestrial virosphere.</title>
        <authorList>
            <person name="Holmfeldt K."/>
            <person name="Nilsson E."/>
            <person name="Simone D."/>
            <person name="Lopez-Fernandez M."/>
            <person name="Wu X."/>
            <person name="de Brujin I."/>
            <person name="Lundin D."/>
            <person name="Andersson A."/>
            <person name="Bertilsson S."/>
            <person name="Dopson M."/>
        </authorList>
    </citation>
    <scope>NUCLEOTIDE SEQUENCE</scope>
    <source>
        <strain evidence="1">TM448A03150</strain>
    </source>
</reference>